<reference evidence="1 2" key="1">
    <citation type="submission" date="2016-04" db="EMBL/GenBank/DDBJ databases">
        <title>Genome analyses suggest a sexual origin of heterokaryosis in a supposedly ancient asexual fungus.</title>
        <authorList>
            <person name="Ropars J."/>
            <person name="Sedzielewska K."/>
            <person name="Noel J."/>
            <person name="Charron P."/>
            <person name="Farinelli L."/>
            <person name="Marton T."/>
            <person name="Kruger M."/>
            <person name="Pelin A."/>
            <person name="Brachmann A."/>
            <person name="Corradi N."/>
        </authorList>
    </citation>
    <scope>NUCLEOTIDE SEQUENCE [LARGE SCALE GENOMIC DNA]</scope>
    <source>
        <strain evidence="1 2">C2</strain>
    </source>
</reference>
<reference evidence="1 2" key="2">
    <citation type="submission" date="2017-10" db="EMBL/GenBank/DDBJ databases">
        <title>Extensive intraspecific genome diversity in a model arbuscular mycorrhizal fungus.</title>
        <authorList>
            <person name="Chen E.C.H."/>
            <person name="Morin E."/>
            <person name="Baudet D."/>
            <person name="Noel J."/>
            <person name="Ndikumana S."/>
            <person name="Charron P."/>
            <person name="St-Onge C."/>
            <person name="Giorgi J."/>
            <person name="Grigoriev I.V."/>
            <person name="Roux C."/>
            <person name="Martin F.M."/>
            <person name="Corradi N."/>
        </authorList>
    </citation>
    <scope>NUCLEOTIDE SEQUENCE [LARGE SCALE GENOMIC DNA]</scope>
    <source>
        <strain evidence="1 2">C2</strain>
    </source>
</reference>
<proteinExistence type="predicted"/>
<name>A0A2N1NJH6_9GLOM</name>
<sequence length="150" mass="17651">MTSPERIYRKLGNFASRIESLQHPFKEDQFSIKMGKSKTLNEQEVVDLISKWRLEEKTPQESSNGQLKNKVQSNTLNKDNIAPEEVVDIIKNYQKDEKIIKYNQLKDSATNTNNDLLEKIYEIERIFIDTSNKMEWDHINSTITMDLKKK</sequence>
<organism evidence="1 2">
    <name type="scientific">Rhizophagus irregularis</name>
    <dbReference type="NCBI Taxonomy" id="588596"/>
    <lineage>
        <taxon>Eukaryota</taxon>
        <taxon>Fungi</taxon>
        <taxon>Fungi incertae sedis</taxon>
        <taxon>Mucoromycota</taxon>
        <taxon>Glomeromycotina</taxon>
        <taxon>Glomeromycetes</taxon>
        <taxon>Glomerales</taxon>
        <taxon>Glomeraceae</taxon>
        <taxon>Rhizophagus</taxon>
    </lineage>
</organism>
<evidence type="ECO:0000313" key="2">
    <source>
        <dbReference type="Proteomes" id="UP000233469"/>
    </source>
</evidence>
<protein>
    <submittedName>
        <fullName evidence="1">Uncharacterized protein</fullName>
    </submittedName>
</protein>
<evidence type="ECO:0000313" key="1">
    <source>
        <dbReference type="EMBL" id="PKK74085.1"/>
    </source>
</evidence>
<gene>
    <name evidence="1" type="ORF">RhiirC2_709172</name>
</gene>
<comment type="caution">
    <text evidence="1">The sequence shown here is derived from an EMBL/GenBank/DDBJ whole genome shotgun (WGS) entry which is preliminary data.</text>
</comment>
<dbReference type="Proteomes" id="UP000233469">
    <property type="component" value="Unassembled WGS sequence"/>
</dbReference>
<accession>A0A2N1NJH6</accession>
<dbReference type="EMBL" id="LLXL01000327">
    <property type="protein sequence ID" value="PKK74085.1"/>
    <property type="molecule type" value="Genomic_DNA"/>
</dbReference>
<dbReference type="AlphaFoldDB" id="A0A2N1NJH6"/>